<sequence length="75" mass="7852">MPDALILPVLATLGCLLGCWLSCSIPSTLDQASLLPFADDPEAAARMTQATGRPCKVTTQPLEEPGNPTEESLLA</sequence>
<gene>
    <name evidence="2" type="ORF">SAMN05216601_10626</name>
</gene>
<accession>A0A1I5N1P9</accession>
<dbReference type="Proteomes" id="UP000182400">
    <property type="component" value="Unassembled WGS sequence"/>
</dbReference>
<organism evidence="2 3">
    <name type="scientific">Ectopseudomonas composti</name>
    <dbReference type="NCBI Taxonomy" id="658457"/>
    <lineage>
        <taxon>Bacteria</taxon>
        <taxon>Pseudomonadati</taxon>
        <taxon>Pseudomonadota</taxon>
        <taxon>Gammaproteobacteria</taxon>
        <taxon>Pseudomonadales</taxon>
        <taxon>Pseudomonadaceae</taxon>
        <taxon>Ectopseudomonas</taxon>
    </lineage>
</organism>
<evidence type="ECO:0000256" key="1">
    <source>
        <dbReference type="SAM" id="MobiDB-lite"/>
    </source>
</evidence>
<protein>
    <submittedName>
        <fullName evidence="2">Uncharacterized protein</fullName>
    </submittedName>
</protein>
<evidence type="ECO:0000313" key="2">
    <source>
        <dbReference type="EMBL" id="SFP15709.1"/>
    </source>
</evidence>
<dbReference type="OrthoDB" id="7014575at2"/>
<dbReference type="RefSeq" id="WP_074939035.1">
    <property type="nucleotide sequence ID" value="NZ_FOWP01000006.1"/>
</dbReference>
<dbReference type="EMBL" id="FOWP01000006">
    <property type="protein sequence ID" value="SFP15709.1"/>
    <property type="molecule type" value="Genomic_DNA"/>
</dbReference>
<name>A0A1I5N1P9_9GAMM</name>
<feature type="region of interest" description="Disordered" evidence="1">
    <location>
        <begin position="56"/>
        <end position="75"/>
    </location>
</feature>
<reference evidence="2 3" key="1">
    <citation type="submission" date="2016-10" db="EMBL/GenBank/DDBJ databases">
        <authorList>
            <person name="de Groot N.N."/>
        </authorList>
    </citation>
    <scope>NUCLEOTIDE SEQUENCE [LARGE SCALE GENOMIC DNA]</scope>
    <source>
        <strain evidence="2 3">CCUG 59231</strain>
    </source>
</reference>
<dbReference type="STRING" id="658457.SAMN05216601_10626"/>
<dbReference type="AlphaFoldDB" id="A0A1I5N1P9"/>
<evidence type="ECO:0000313" key="3">
    <source>
        <dbReference type="Proteomes" id="UP000182400"/>
    </source>
</evidence>
<proteinExistence type="predicted"/>